<accession>A0A1E2UQ94</accession>
<dbReference type="EMBL" id="LVJZ01000003">
    <property type="protein sequence ID" value="ODB96938.1"/>
    <property type="molecule type" value="Genomic_DNA"/>
</dbReference>
<proteinExistence type="predicted"/>
<organism evidence="1 2">
    <name type="scientific">Candidatus Thiodiazotropha endoloripes</name>
    <dbReference type="NCBI Taxonomy" id="1818881"/>
    <lineage>
        <taxon>Bacteria</taxon>
        <taxon>Pseudomonadati</taxon>
        <taxon>Pseudomonadota</taxon>
        <taxon>Gammaproteobacteria</taxon>
        <taxon>Chromatiales</taxon>
        <taxon>Sedimenticolaceae</taxon>
        <taxon>Candidatus Thiodiazotropha</taxon>
    </lineage>
</organism>
<evidence type="ECO:0008006" key="3">
    <source>
        <dbReference type="Google" id="ProtNLM"/>
    </source>
</evidence>
<name>A0A1E2UQ94_9GAMM</name>
<dbReference type="Proteomes" id="UP000094849">
    <property type="component" value="Unassembled WGS sequence"/>
</dbReference>
<dbReference type="AlphaFoldDB" id="A0A1E2UQ94"/>
<keyword evidence="2" id="KW-1185">Reference proteome</keyword>
<evidence type="ECO:0000313" key="1">
    <source>
        <dbReference type="EMBL" id="ODB96938.1"/>
    </source>
</evidence>
<dbReference type="Pfam" id="PF09559">
    <property type="entry name" value="Cas6"/>
    <property type="match status" value="1"/>
</dbReference>
<evidence type="ECO:0000313" key="2">
    <source>
        <dbReference type="Proteomes" id="UP000094849"/>
    </source>
</evidence>
<sequence length="219" mass="24589">MFWQEEEDEERFVVPDNVLDLLFKIKCPTLPIDHAWALSQAIQQALPWFADEPNAGLHLIYGADSGNGWERPSGSDQLLYLSRRTPLILRLPNRRVEEAGALTGQTLDIDGHSLEIGKSHTRLLAMTTTLYCRHLIAVEDQSEDEFLQHSVEQLKALKLRFKKVLCGKGEQFDTPDGTLMTKSLMVAGLPLDDAVTLQEEGLGPLRTRGFGLFNPHKTV</sequence>
<dbReference type="InterPro" id="IPR014174">
    <property type="entry name" value="CRISPR-assoc_prot_Cas6/Cmx6"/>
</dbReference>
<protein>
    <recommendedName>
        <fullName evidence="3">Type I-MYXAN CRISPR-associated protein Cas6/Cmx6</fullName>
    </recommendedName>
</protein>
<reference evidence="1 2" key="1">
    <citation type="submission" date="2016-03" db="EMBL/GenBank/DDBJ databases">
        <title>Chemosynthetic sulphur-oxidizing symbionts of marine invertebrate animals are capable of nitrogen fixation.</title>
        <authorList>
            <person name="Petersen J.M."/>
            <person name="Kemper A."/>
            <person name="Gruber-Vodicka H."/>
            <person name="Cardini U."/>
            <person name="Geest Mvander."/>
            <person name="Kleiner M."/>
            <person name="Bulgheresi S."/>
            <person name="Fussmann M."/>
            <person name="Herbold C."/>
            <person name="Seah B.K.B."/>
            <person name="Antony C.Paul."/>
            <person name="Liu D."/>
            <person name="Belitz A."/>
            <person name="Weber M."/>
        </authorList>
    </citation>
    <scope>NUCLEOTIDE SEQUENCE [LARGE SCALE GENOMIC DNA]</scope>
    <source>
        <strain evidence="1">G_D</strain>
    </source>
</reference>
<gene>
    <name evidence="1" type="ORF">A3196_09300</name>
</gene>
<comment type="caution">
    <text evidence="1">The sequence shown here is derived from an EMBL/GenBank/DDBJ whole genome shotgun (WGS) entry which is preliminary data.</text>
</comment>
<dbReference type="RefSeq" id="WP_069004668.1">
    <property type="nucleotide sequence ID" value="NZ_LVJW01000003.1"/>
</dbReference>
<dbReference type="OrthoDB" id="9779370at2"/>
<dbReference type="STRING" id="1818881.A3196_09300"/>